<protein>
    <submittedName>
        <fullName evidence="3">Uncharacterized protein</fullName>
    </submittedName>
</protein>
<gene>
    <name evidence="3" type="ORF">QQF64_018539</name>
</gene>
<comment type="caution">
    <text evidence="3">The sequence shown here is derived from an EMBL/GenBank/DDBJ whole genome shotgun (WGS) entry which is preliminary data.</text>
</comment>
<evidence type="ECO:0000313" key="3">
    <source>
        <dbReference type="EMBL" id="KAL1250743.1"/>
    </source>
</evidence>
<organism evidence="3 4">
    <name type="scientific">Cirrhinus molitorella</name>
    <name type="common">mud carp</name>
    <dbReference type="NCBI Taxonomy" id="172907"/>
    <lineage>
        <taxon>Eukaryota</taxon>
        <taxon>Metazoa</taxon>
        <taxon>Chordata</taxon>
        <taxon>Craniata</taxon>
        <taxon>Vertebrata</taxon>
        <taxon>Euteleostomi</taxon>
        <taxon>Actinopterygii</taxon>
        <taxon>Neopterygii</taxon>
        <taxon>Teleostei</taxon>
        <taxon>Ostariophysi</taxon>
        <taxon>Cypriniformes</taxon>
        <taxon>Cyprinidae</taxon>
        <taxon>Labeoninae</taxon>
        <taxon>Labeonini</taxon>
        <taxon>Cirrhinus</taxon>
    </lineage>
</organism>
<evidence type="ECO:0000313" key="4">
    <source>
        <dbReference type="Proteomes" id="UP001558613"/>
    </source>
</evidence>
<sequence>KKDTADYIKKKIKKEKSVERIINLFYCLTEMKVDFIEELQKNLSLGELSAQNLSSVQWSGLVFVLLMSERLKEKFFLFFFYFLRKLQKYRKSDKALMRLLPVIKNTRRAL</sequence>
<dbReference type="PANTHER" id="PTHR24106">
    <property type="entry name" value="NACHT, LRR AND CARD DOMAINS-CONTAINING"/>
    <property type="match status" value="1"/>
</dbReference>
<proteinExistence type="predicted"/>
<feature type="non-terminal residue" evidence="3">
    <location>
        <position position="1"/>
    </location>
</feature>
<reference evidence="3 4" key="1">
    <citation type="submission" date="2023-09" db="EMBL/GenBank/DDBJ databases">
        <authorList>
            <person name="Wang M."/>
        </authorList>
    </citation>
    <scope>NUCLEOTIDE SEQUENCE [LARGE SCALE GENOMIC DNA]</scope>
    <source>
        <strain evidence="3">GT-2023</strain>
        <tissue evidence="3">Liver</tissue>
    </source>
</reference>
<evidence type="ECO:0000256" key="1">
    <source>
        <dbReference type="ARBA" id="ARBA00022614"/>
    </source>
</evidence>
<dbReference type="InterPro" id="IPR051261">
    <property type="entry name" value="NLR"/>
</dbReference>
<name>A0ABR3LGV9_9TELE</name>
<keyword evidence="1" id="KW-0433">Leucine-rich repeat</keyword>
<dbReference type="EMBL" id="JAYMGO010000022">
    <property type="protein sequence ID" value="KAL1250743.1"/>
    <property type="molecule type" value="Genomic_DNA"/>
</dbReference>
<keyword evidence="2" id="KW-0677">Repeat</keyword>
<dbReference type="Proteomes" id="UP001558613">
    <property type="component" value="Unassembled WGS sequence"/>
</dbReference>
<keyword evidence="4" id="KW-1185">Reference proteome</keyword>
<accession>A0ABR3LGV9</accession>
<evidence type="ECO:0000256" key="2">
    <source>
        <dbReference type="ARBA" id="ARBA00022737"/>
    </source>
</evidence>